<sequence length="373" mass="41712">MALRIAGAVIRGEIDNTLEGRTTGRLWMVGASEPVSLDLTGDCWRDLAGARLQFTNSRPFETVSLNFRQKGLVGDMTASRKARVPTCDLSECLAREAAGEVVPMVWKNELYLEWFDESQGRILLESCDYQLRLSEAHWTMDADAEEAQKLANLQAMRDFLTTLIARPDASEGSARDDEFAWEQRLQQSDRLTDAYQEVLEKYMDDPDAEQKEAFVMGWDGLLGAMADDLESDLGLGLDWSEDSGEELYEESDDDEFEVHPLQEEAQDLAIRSIDLLRNSGNGAPHAQRIMNALSLVAAKLAGALNGHYQREQGYVLAILKRCLDAQNEALEACSCLLSHTIDPDQRIATEALRGGIFELRGKITEMRRELSGR</sequence>
<comment type="caution">
    <text evidence="1">The sequence shown here is derived from an EMBL/GenBank/DDBJ whole genome shotgun (WGS) entry which is preliminary data.</text>
</comment>
<dbReference type="EMBL" id="JACHFD010000013">
    <property type="protein sequence ID" value="MBB5352531.1"/>
    <property type="molecule type" value="Genomic_DNA"/>
</dbReference>
<accession>A0A840VIJ9</accession>
<reference evidence="1 2" key="1">
    <citation type="submission" date="2020-08" db="EMBL/GenBank/DDBJ databases">
        <title>Genomic Encyclopedia of Type Strains, Phase IV (KMG-IV): sequencing the most valuable type-strain genomes for metagenomic binning, comparative biology and taxonomic classification.</title>
        <authorList>
            <person name="Goeker M."/>
        </authorList>
    </citation>
    <scope>NUCLEOTIDE SEQUENCE [LARGE SCALE GENOMIC DNA]</scope>
    <source>
        <strain evidence="1 2">YC6886</strain>
    </source>
</reference>
<evidence type="ECO:0000313" key="2">
    <source>
        <dbReference type="Proteomes" id="UP000557717"/>
    </source>
</evidence>
<proteinExistence type="predicted"/>
<protein>
    <submittedName>
        <fullName evidence="1">Uncharacterized protein</fullName>
    </submittedName>
</protein>
<keyword evidence="2" id="KW-1185">Reference proteome</keyword>
<organism evidence="1 2">
    <name type="scientific">Haloferula luteola</name>
    <dbReference type="NCBI Taxonomy" id="595692"/>
    <lineage>
        <taxon>Bacteria</taxon>
        <taxon>Pseudomonadati</taxon>
        <taxon>Verrucomicrobiota</taxon>
        <taxon>Verrucomicrobiia</taxon>
        <taxon>Verrucomicrobiales</taxon>
        <taxon>Verrucomicrobiaceae</taxon>
        <taxon>Haloferula</taxon>
    </lineage>
</organism>
<dbReference type="AlphaFoldDB" id="A0A840VIJ9"/>
<name>A0A840VIJ9_9BACT</name>
<dbReference type="RefSeq" id="WP_184019643.1">
    <property type="nucleotide sequence ID" value="NZ_JACHFD010000013.1"/>
</dbReference>
<evidence type="ECO:0000313" key="1">
    <source>
        <dbReference type="EMBL" id="MBB5352531.1"/>
    </source>
</evidence>
<gene>
    <name evidence="1" type="ORF">HNR46_002777</name>
</gene>
<dbReference type="Proteomes" id="UP000557717">
    <property type="component" value="Unassembled WGS sequence"/>
</dbReference>